<feature type="signal peptide" evidence="1">
    <location>
        <begin position="1"/>
        <end position="24"/>
    </location>
</feature>
<dbReference type="Proteomes" id="UP000029389">
    <property type="component" value="Unassembled WGS sequence"/>
</dbReference>
<protein>
    <submittedName>
        <fullName evidence="2">Uncharacterized protein</fullName>
    </submittedName>
</protein>
<comment type="caution">
    <text evidence="2">The sequence shown here is derived from an EMBL/GenBank/DDBJ whole genome shotgun (WGS) entry which is preliminary data.</text>
</comment>
<organism evidence="2 4">
    <name type="scientific">Bacillus clarus</name>
    <dbReference type="NCBI Taxonomy" id="2338372"/>
    <lineage>
        <taxon>Bacteria</taxon>
        <taxon>Bacillati</taxon>
        <taxon>Bacillota</taxon>
        <taxon>Bacilli</taxon>
        <taxon>Bacillales</taxon>
        <taxon>Bacillaceae</taxon>
        <taxon>Bacillus</taxon>
        <taxon>Bacillus cereus group</taxon>
    </lineage>
</organism>
<evidence type="ECO:0000313" key="2">
    <source>
        <dbReference type="EMBL" id="KFN05931.1"/>
    </source>
</evidence>
<evidence type="ECO:0000313" key="5">
    <source>
        <dbReference type="Proteomes" id="UP000264294"/>
    </source>
</evidence>
<keyword evidence="1" id="KW-0732">Signal</keyword>
<dbReference type="RefSeq" id="WP_042978652.1">
    <property type="nucleotide sequence ID" value="NZ_JMQC01000006.1"/>
</dbReference>
<keyword evidence="5" id="KW-1185">Reference proteome</keyword>
<reference evidence="2 4" key="1">
    <citation type="submission" date="2014-04" db="EMBL/GenBank/DDBJ databases">
        <authorList>
            <person name="Bishop-Lilly K.A."/>
            <person name="Broomall S.M."/>
            <person name="Chain P.S."/>
            <person name="Chertkov O."/>
            <person name="Coyne S.R."/>
            <person name="Daligault H.E."/>
            <person name="Davenport K.W."/>
            <person name="Erkkila T."/>
            <person name="Frey K.G."/>
            <person name="Gibbons H.S."/>
            <person name="Gu W."/>
            <person name="Jaissle J."/>
            <person name="Johnson S.L."/>
            <person name="Koroleva G.I."/>
            <person name="Ladner J.T."/>
            <person name="Lo C.-C."/>
            <person name="Minogue T.D."/>
            <person name="Munk C."/>
            <person name="Palacios G.F."/>
            <person name="Redden C.L."/>
            <person name="Rosenzweig C.N."/>
            <person name="Scholz M.B."/>
            <person name="Teshima H."/>
            <person name="Xu Y."/>
        </authorList>
    </citation>
    <scope>NUCLEOTIDE SEQUENCE [LARGE SCALE GENOMIC DNA]</scope>
    <source>
        <strain evidence="2 4">BHP</strain>
    </source>
</reference>
<reference evidence="3 5" key="2">
    <citation type="submission" date="2018-08" db="EMBL/GenBank/DDBJ databases">
        <title>Bacillus clarus sp. nov. strain PS00077A.</title>
        <authorList>
            <person name="Mendez Acevedo M."/>
            <person name="Carroll L."/>
            <person name="Mukherjee M."/>
            <person name="Wiedmann M."/>
            <person name="Kovac J."/>
        </authorList>
    </citation>
    <scope>NUCLEOTIDE SEQUENCE [LARGE SCALE GENOMIC DNA]</scope>
    <source>
        <strain evidence="3 5">PS00077A</strain>
    </source>
</reference>
<dbReference type="AlphaFoldDB" id="A0A090ZP37"/>
<gene>
    <name evidence="3" type="ORF">D0U04_29330</name>
    <name evidence="2" type="ORF">DJ93_6075</name>
</gene>
<evidence type="ECO:0000313" key="3">
    <source>
        <dbReference type="EMBL" id="RFT61966.1"/>
    </source>
</evidence>
<evidence type="ECO:0000256" key="1">
    <source>
        <dbReference type="SAM" id="SignalP"/>
    </source>
</evidence>
<sequence length="63" mass="6623">MFKSLALSAASVLMLFSGGITVSANEVNTKDSGVTYAERGWLDDLYCNLIGQGSSSFGCKGRP</sequence>
<feature type="chain" id="PRO_5001868173" evidence="1">
    <location>
        <begin position="25"/>
        <end position="63"/>
    </location>
</feature>
<dbReference type="EMBL" id="JMQC01000006">
    <property type="protein sequence ID" value="KFN05931.1"/>
    <property type="molecule type" value="Genomic_DNA"/>
</dbReference>
<evidence type="ECO:0000313" key="4">
    <source>
        <dbReference type="Proteomes" id="UP000029389"/>
    </source>
</evidence>
<dbReference type="Proteomes" id="UP000264294">
    <property type="component" value="Unassembled WGS sequence"/>
</dbReference>
<proteinExistence type="predicted"/>
<name>A0A090ZP37_9BACI</name>
<dbReference type="EMBL" id="QVOD01000083">
    <property type="protein sequence ID" value="RFT61966.1"/>
    <property type="molecule type" value="Genomic_DNA"/>
</dbReference>
<accession>A0A090ZP37</accession>
<dbReference type="PATRIC" id="fig|1405.8.peg.51"/>